<dbReference type="EMBL" id="GECU01035831">
    <property type="protein sequence ID" value="JAS71875.1"/>
    <property type="molecule type" value="Transcribed_RNA"/>
</dbReference>
<accession>A0A1B6HAZ5</accession>
<proteinExistence type="predicted"/>
<feature type="non-terminal residue" evidence="1">
    <location>
        <position position="1"/>
    </location>
</feature>
<name>A0A1B6HAZ5_9HEMI</name>
<dbReference type="AlphaFoldDB" id="A0A1B6HAZ5"/>
<evidence type="ECO:0000313" key="1">
    <source>
        <dbReference type="EMBL" id="JAS71875.1"/>
    </source>
</evidence>
<sequence length="99" mass="11300">TLCVDQMKSRASLKQTPRATKTILIQILKARGEDMSQTETPRQPVGNVIGRCWFCDRKKNRKTKTQCDTCGVYLCREHTKTLCVNCCEDEENEGLDSDE</sequence>
<gene>
    <name evidence="1" type="ORF">g.6406</name>
</gene>
<protein>
    <submittedName>
        <fullName evidence="1">Uncharacterized protein</fullName>
    </submittedName>
</protein>
<organism evidence="1">
    <name type="scientific">Homalodisca liturata</name>
    <dbReference type="NCBI Taxonomy" id="320908"/>
    <lineage>
        <taxon>Eukaryota</taxon>
        <taxon>Metazoa</taxon>
        <taxon>Ecdysozoa</taxon>
        <taxon>Arthropoda</taxon>
        <taxon>Hexapoda</taxon>
        <taxon>Insecta</taxon>
        <taxon>Pterygota</taxon>
        <taxon>Neoptera</taxon>
        <taxon>Paraneoptera</taxon>
        <taxon>Hemiptera</taxon>
        <taxon>Auchenorrhyncha</taxon>
        <taxon>Membracoidea</taxon>
        <taxon>Cicadellidae</taxon>
        <taxon>Cicadellinae</taxon>
        <taxon>Proconiini</taxon>
        <taxon>Homalodisca</taxon>
    </lineage>
</organism>
<reference evidence="1" key="1">
    <citation type="submission" date="2015-11" db="EMBL/GenBank/DDBJ databases">
        <title>De novo transcriptome assembly of four potential Pierce s Disease insect vectors from Arizona vineyards.</title>
        <authorList>
            <person name="Tassone E.E."/>
        </authorList>
    </citation>
    <scope>NUCLEOTIDE SEQUENCE</scope>
</reference>